<evidence type="ECO:0000313" key="2">
    <source>
        <dbReference type="Proteomes" id="UP001309705"/>
    </source>
</evidence>
<dbReference type="SUPFAM" id="SSF52540">
    <property type="entry name" value="P-loop containing nucleoside triphosphate hydrolases"/>
    <property type="match status" value="1"/>
</dbReference>
<gene>
    <name evidence="1" type="ORF">VSX58_02045</name>
</gene>
<dbReference type="Gene3D" id="3.40.50.300">
    <property type="entry name" value="P-loop containing nucleotide triphosphate hydrolases"/>
    <property type="match status" value="1"/>
</dbReference>
<dbReference type="EMBL" id="JAYWTM010000001">
    <property type="protein sequence ID" value="MEC5341394.1"/>
    <property type="molecule type" value="Genomic_DNA"/>
</dbReference>
<protein>
    <recommendedName>
        <fullName evidence="3">AAA family ATPase</fullName>
    </recommendedName>
</protein>
<dbReference type="InterPro" id="IPR027417">
    <property type="entry name" value="P-loop_NTPase"/>
</dbReference>
<accession>A0ABU6JL41</accession>
<reference evidence="1 2" key="1">
    <citation type="journal article" date="2017" name="Int. J. Syst. Evol. Microbiol.">
        <title>Brenneria populi subsp. brevivirga subsp. nov. isolated from symptomatic bark of Populus x euramericana canker, and description of Brenneria populi subsp. populi subsp. nov.</title>
        <authorList>
            <person name="Zheng M.H."/>
            <person name="Piao C.G."/>
            <person name="Xue H."/>
            <person name="Guo M.W."/>
            <person name="Li Y."/>
        </authorList>
    </citation>
    <scope>NUCLEOTIDE SEQUENCE [LARGE SCALE GENOMIC DNA]</scope>
    <source>
        <strain evidence="1 2">D9-5</strain>
    </source>
</reference>
<sequence>MQPKRIVILGNAGSGKSSLARRLGEKLALPVVHLDRLFWRPGWTKPVASEFRISVAESVSGSRWISEGNYHRRTFDLRLPNADLIIWLDTPRFVCMKRVALRSLRNAPRPDLPDGCTEKLDAEFMSFLRYVWRFDRDERPAIETARRTQGLNVPVIHLRGTAQVDKFVAAMASGHDPRE</sequence>
<dbReference type="PANTHER" id="PTHR37816">
    <property type="entry name" value="YALI0E33011P"/>
    <property type="match status" value="1"/>
</dbReference>
<keyword evidence="2" id="KW-1185">Reference proteome</keyword>
<dbReference type="InterPro" id="IPR052922">
    <property type="entry name" value="Cytidylate_Kinase-2"/>
</dbReference>
<proteinExistence type="predicted"/>
<evidence type="ECO:0000313" key="1">
    <source>
        <dbReference type="EMBL" id="MEC5341394.1"/>
    </source>
</evidence>
<evidence type="ECO:0008006" key="3">
    <source>
        <dbReference type="Google" id="ProtNLM"/>
    </source>
</evidence>
<name>A0ABU6JL41_9GAMM</name>
<organism evidence="1 2">
    <name type="scientific">Brenneria populi</name>
    <dbReference type="NCBI Taxonomy" id="1505588"/>
    <lineage>
        <taxon>Bacteria</taxon>
        <taxon>Pseudomonadati</taxon>
        <taxon>Pseudomonadota</taxon>
        <taxon>Gammaproteobacteria</taxon>
        <taxon>Enterobacterales</taxon>
        <taxon>Pectobacteriaceae</taxon>
        <taxon>Brenneria</taxon>
    </lineage>
</organism>
<dbReference type="Proteomes" id="UP001309705">
    <property type="component" value="Unassembled WGS sequence"/>
</dbReference>
<dbReference type="PANTHER" id="PTHR37816:SF3">
    <property type="entry name" value="MODULATES DNA TOPOLOGY"/>
    <property type="match status" value="1"/>
</dbReference>
<dbReference type="RefSeq" id="WP_327616583.1">
    <property type="nucleotide sequence ID" value="NZ_JAYWTM010000001.1"/>
</dbReference>
<comment type="caution">
    <text evidence="1">The sequence shown here is derived from an EMBL/GenBank/DDBJ whole genome shotgun (WGS) entry which is preliminary data.</text>
</comment>